<evidence type="ECO:0000313" key="3">
    <source>
        <dbReference type="EnsemblMetazoa" id="G18156.1:cds"/>
    </source>
</evidence>
<protein>
    <recommendedName>
        <fullName evidence="5">FZ domain-containing protein</fullName>
    </recommendedName>
</protein>
<keyword evidence="1" id="KW-1133">Transmembrane helix</keyword>
<reference evidence="3" key="1">
    <citation type="submission" date="2022-08" db="UniProtKB">
        <authorList>
            <consortium name="EnsemblMetazoa"/>
        </authorList>
    </citation>
    <scope>IDENTIFICATION</scope>
    <source>
        <strain evidence="3">05x7-T-G4-1.051#20</strain>
    </source>
</reference>
<dbReference type="AlphaFoldDB" id="A0A8W8JFC7"/>
<keyword evidence="4" id="KW-1185">Reference proteome</keyword>
<accession>A0A8W8JFC7</accession>
<keyword evidence="1" id="KW-0472">Membrane</keyword>
<feature type="signal peptide" evidence="2">
    <location>
        <begin position="1"/>
        <end position="19"/>
    </location>
</feature>
<name>A0A8W8JFC7_MAGGI</name>
<keyword evidence="1" id="KW-0812">Transmembrane</keyword>
<keyword evidence="2" id="KW-0732">Signal</keyword>
<sequence length="201" mass="22825">MHLKLVISAFVVVESFVTSDRFCSWSKETVESVIACPQTIYEWEKRARLKNCTSLAFIQNCTETIKFKYHCVMNELEDAFLEVCAPEYYILGACTEYNTFGAVIQPHYRLKCSDVNPPCAERYLSTDSYLYEGCYNAVKNNKNMSLTEMPQTGSSVNIQTDGVRIPVSGKITIVFISMVVSAVVITLLVRRLGKSKYHSHR</sequence>
<evidence type="ECO:0000256" key="1">
    <source>
        <dbReference type="SAM" id="Phobius"/>
    </source>
</evidence>
<evidence type="ECO:0000256" key="2">
    <source>
        <dbReference type="SAM" id="SignalP"/>
    </source>
</evidence>
<evidence type="ECO:0000313" key="4">
    <source>
        <dbReference type="Proteomes" id="UP000005408"/>
    </source>
</evidence>
<dbReference type="EnsemblMetazoa" id="G18156.1">
    <property type="protein sequence ID" value="G18156.1:cds"/>
    <property type="gene ID" value="G18156"/>
</dbReference>
<feature type="chain" id="PRO_5036449493" description="FZ domain-containing protein" evidence="2">
    <location>
        <begin position="20"/>
        <end position="201"/>
    </location>
</feature>
<feature type="transmembrane region" description="Helical" evidence="1">
    <location>
        <begin position="171"/>
        <end position="189"/>
    </location>
</feature>
<dbReference type="Proteomes" id="UP000005408">
    <property type="component" value="Unassembled WGS sequence"/>
</dbReference>
<proteinExistence type="predicted"/>
<organism evidence="3 4">
    <name type="scientific">Magallana gigas</name>
    <name type="common">Pacific oyster</name>
    <name type="synonym">Crassostrea gigas</name>
    <dbReference type="NCBI Taxonomy" id="29159"/>
    <lineage>
        <taxon>Eukaryota</taxon>
        <taxon>Metazoa</taxon>
        <taxon>Spiralia</taxon>
        <taxon>Lophotrochozoa</taxon>
        <taxon>Mollusca</taxon>
        <taxon>Bivalvia</taxon>
        <taxon>Autobranchia</taxon>
        <taxon>Pteriomorphia</taxon>
        <taxon>Ostreida</taxon>
        <taxon>Ostreoidea</taxon>
        <taxon>Ostreidae</taxon>
        <taxon>Magallana</taxon>
    </lineage>
</organism>
<evidence type="ECO:0008006" key="5">
    <source>
        <dbReference type="Google" id="ProtNLM"/>
    </source>
</evidence>